<sequence>MHGGFHPKSRTLRLYASRKEGGRGLVSVRVTIQDETSEIHKYIKDKAPTDGVLSECLRQWGTDDEVLEEEPSWEDKPLHGMYHRNITEVADLKKSYQWLERAGLKDSTEALILAAQEQALSTRAIEAQIYHTRQDPRCRLCKEAPETVQHITAGCKMLAGKAYMERHNQVAGIVYRNICAEYGLETPSSKWETPPKVVENDRAKILWDFQIQTDRMVMNQPDIVVVVDKEQRRAVVVDVAIPSDGNIRRKEHEKLEKYQGLREELEKAWKVKATVVPVVIGALGAVTPKLDEWLQHIPGSTSDISVQKSAVLGTARILRRGLPANNNMSGGGKRKTRGNPQGNAIEEDLLPGEVDVANKLTESTTMEAIQANIIAELKKVQDDLKKDFNDRMDALKTEVSGYREEMGRRMDGFAADMKEVTERVSEAEQRVADMEEFNVDVKDALGQALQLQLELQTRITDLEARSRRNNIRIHGIAEGAEGTNVQVFVEDFLKSELPLASAALAIQRCHRSLGPKPPPTASPRSIVICFQEYKVKETVLCTAWAKRDLEFQGRRVFFDHDYPSDILFKRKAYNPVRKMLKERGHRFQTLYPARLRVLYNGEGGGDTVVYNSVEEVNCDLKKRGLFEAAHEDSTTAAPATRPRRPAATWESGRQRSKQAWSREELTKSIREKLKMFKSNTV</sequence>
<feature type="region of interest" description="Disordered" evidence="2">
    <location>
        <begin position="631"/>
        <end position="663"/>
    </location>
</feature>
<organism evidence="3 4">
    <name type="scientific">Mugilogobius chulae</name>
    <name type="common">yellowstripe goby</name>
    <dbReference type="NCBI Taxonomy" id="88201"/>
    <lineage>
        <taxon>Eukaryota</taxon>
        <taxon>Metazoa</taxon>
        <taxon>Chordata</taxon>
        <taxon>Craniata</taxon>
        <taxon>Vertebrata</taxon>
        <taxon>Euteleostomi</taxon>
        <taxon>Actinopterygii</taxon>
        <taxon>Neopterygii</taxon>
        <taxon>Teleostei</taxon>
        <taxon>Neoteleostei</taxon>
        <taxon>Acanthomorphata</taxon>
        <taxon>Gobiaria</taxon>
        <taxon>Gobiiformes</taxon>
        <taxon>Gobioidei</taxon>
        <taxon>Gobiidae</taxon>
        <taxon>Gobionellinae</taxon>
        <taxon>Mugilogobius</taxon>
    </lineage>
</organism>
<dbReference type="EMBL" id="JBBPFD010000015">
    <property type="protein sequence ID" value="KAK7895269.1"/>
    <property type="molecule type" value="Genomic_DNA"/>
</dbReference>
<comment type="caution">
    <text evidence="3">The sequence shown here is derived from an EMBL/GenBank/DDBJ whole genome shotgun (WGS) entry which is preliminary data.</text>
</comment>
<dbReference type="PANTHER" id="PTHR35450">
    <property type="entry name" value="REVERSE TRANSCRIPTASE DOMAIN-CONTAINING PROTEIN"/>
    <property type="match status" value="1"/>
</dbReference>
<evidence type="ECO:0000256" key="2">
    <source>
        <dbReference type="SAM" id="MobiDB-lite"/>
    </source>
</evidence>
<reference evidence="4" key="1">
    <citation type="submission" date="2024-04" db="EMBL/GenBank/DDBJ databases">
        <title>Salinicola lusitanus LLJ914,a marine bacterium isolated from the Okinawa Trough.</title>
        <authorList>
            <person name="Li J."/>
        </authorList>
    </citation>
    <scope>NUCLEOTIDE SEQUENCE [LARGE SCALE GENOMIC DNA]</scope>
</reference>
<feature type="coiled-coil region" evidence="1">
    <location>
        <begin position="385"/>
        <end position="437"/>
    </location>
</feature>
<evidence type="ECO:0000313" key="3">
    <source>
        <dbReference type="EMBL" id="KAK7895269.1"/>
    </source>
</evidence>
<keyword evidence="4" id="KW-1185">Reference proteome</keyword>
<gene>
    <name evidence="3" type="ORF">WMY93_020594</name>
</gene>
<accession>A0AAW0NJG2</accession>
<evidence type="ECO:0000313" key="4">
    <source>
        <dbReference type="Proteomes" id="UP001460270"/>
    </source>
</evidence>
<dbReference type="Proteomes" id="UP001460270">
    <property type="component" value="Unassembled WGS sequence"/>
</dbReference>
<proteinExistence type="predicted"/>
<evidence type="ECO:0000256" key="1">
    <source>
        <dbReference type="SAM" id="Coils"/>
    </source>
</evidence>
<protein>
    <submittedName>
        <fullName evidence="3">Uncharacterized protein</fullName>
    </submittedName>
</protein>
<feature type="region of interest" description="Disordered" evidence="2">
    <location>
        <begin position="322"/>
        <end position="345"/>
    </location>
</feature>
<dbReference type="AlphaFoldDB" id="A0AAW0NJG2"/>
<name>A0AAW0NJG2_9GOBI</name>
<dbReference type="Gene3D" id="3.30.70.1820">
    <property type="entry name" value="L1 transposable element, RRM domain"/>
    <property type="match status" value="1"/>
</dbReference>
<keyword evidence="1" id="KW-0175">Coiled coil</keyword>
<dbReference type="PANTHER" id="PTHR35450:SF2">
    <property type="entry name" value="REVERSE TRANSCRIPTASE DOMAIN-CONTAINING PROTEIN"/>
    <property type="match status" value="1"/>
</dbReference>
<feature type="compositionally biased region" description="Low complexity" evidence="2">
    <location>
        <begin position="634"/>
        <end position="648"/>
    </location>
</feature>